<comment type="caution">
    <text evidence="1">The sequence shown here is derived from an EMBL/GenBank/DDBJ whole genome shotgun (WGS) entry which is preliminary data.</text>
</comment>
<evidence type="ECO:0000313" key="1">
    <source>
        <dbReference type="EMBL" id="KAJ9107972.1"/>
    </source>
</evidence>
<gene>
    <name evidence="1" type="ORF">QFC20_003657</name>
</gene>
<organism evidence="1 2">
    <name type="scientific">Naganishia adeliensis</name>
    <dbReference type="NCBI Taxonomy" id="92952"/>
    <lineage>
        <taxon>Eukaryota</taxon>
        <taxon>Fungi</taxon>
        <taxon>Dikarya</taxon>
        <taxon>Basidiomycota</taxon>
        <taxon>Agaricomycotina</taxon>
        <taxon>Tremellomycetes</taxon>
        <taxon>Filobasidiales</taxon>
        <taxon>Filobasidiaceae</taxon>
        <taxon>Naganishia</taxon>
    </lineage>
</organism>
<reference evidence="1" key="1">
    <citation type="submission" date="2023-04" db="EMBL/GenBank/DDBJ databases">
        <title>Draft Genome sequencing of Naganishia species isolated from polar environments using Oxford Nanopore Technology.</title>
        <authorList>
            <person name="Leo P."/>
            <person name="Venkateswaran K."/>
        </authorList>
    </citation>
    <scope>NUCLEOTIDE SEQUENCE</scope>
    <source>
        <strain evidence="1">MNA-CCFEE 5262</strain>
    </source>
</reference>
<accession>A0ACC2WBM9</accession>
<dbReference type="EMBL" id="JASBWS010000035">
    <property type="protein sequence ID" value="KAJ9107972.1"/>
    <property type="molecule type" value="Genomic_DNA"/>
</dbReference>
<keyword evidence="2" id="KW-1185">Reference proteome</keyword>
<evidence type="ECO:0000313" key="2">
    <source>
        <dbReference type="Proteomes" id="UP001230649"/>
    </source>
</evidence>
<name>A0ACC2WBM9_9TREE</name>
<protein>
    <submittedName>
        <fullName evidence="1">Uncharacterized protein</fullName>
    </submittedName>
</protein>
<dbReference type="Proteomes" id="UP001230649">
    <property type="component" value="Unassembled WGS sequence"/>
</dbReference>
<sequence>MLSLSVFTLTSILIALANPAASAPIETHPALAKRFVGAYISLAPGVCIGVDELKDGAKLANRNCTESNPATSPPFYNKWDIVPGNNQVVRLSGLPAGVGPFCLDSDVAGQPYPNAKIWTCYPGVPQQQFYYTDDRHLAVTGGTTCLDVDRYGVEFNICDKWAPAQSYDLVDNGDFIPIPTPVDPPTTTPPTVDPPTTTPPSVSQGKPIKWTLDGRQKCLTVASGNLANGVALQINDCFGPSSDFFALQQFVYSRDSTKIRVAPNSISTTDFCIDFGSDRGVNGVGLKIWQCYDNLPAQQLWITGDNHIAVEGDNQCADVKAESQATAGNPYGSLKDVQSWQCTGGNTNQIFGF</sequence>
<proteinExistence type="predicted"/>